<dbReference type="EMBL" id="JAVRHX010000008">
    <property type="protein sequence ID" value="MDT0596531.1"/>
    <property type="molecule type" value="Genomic_DNA"/>
</dbReference>
<dbReference type="RefSeq" id="WP_311370057.1">
    <property type="nucleotide sequence ID" value="NZ_JAVRHX010000008.1"/>
</dbReference>
<proteinExistence type="predicted"/>
<accession>A0ABU2ZWA9</accession>
<keyword evidence="3" id="KW-1185">Reference proteome</keyword>
<keyword evidence="1" id="KW-0472">Membrane</keyword>
<feature type="transmembrane region" description="Helical" evidence="1">
    <location>
        <begin position="45"/>
        <end position="65"/>
    </location>
</feature>
<evidence type="ECO:0000313" key="3">
    <source>
        <dbReference type="Proteomes" id="UP001253545"/>
    </source>
</evidence>
<dbReference type="Proteomes" id="UP001253545">
    <property type="component" value="Unassembled WGS sequence"/>
</dbReference>
<name>A0ABU2ZWA9_9ALTE</name>
<protein>
    <submittedName>
        <fullName evidence="2">Uncharacterized protein</fullName>
    </submittedName>
</protein>
<organism evidence="2 3">
    <name type="scientific">Glaciecola petra</name>
    <dbReference type="NCBI Taxonomy" id="3075602"/>
    <lineage>
        <taxon>Bacteria</taxon>
        <taxon>Pseudomonadati</taxon>
        <taxon>Pseudomonadota</taxon>
        <taxon>Gammaproteobacteria</taxon>
        <taxon>Alteromonadales</taxon>
        <taxon>Alteromonadaceae</taxon>
        <taxon>Glaciecola</taxon>
    </lineage>
</organism>
<evidence type="ECO:0000256" key="1">
    <source>
        <dbReference type="SAM" id="Phobius"/>
    </source>
</evidence>
<feature type="transmembrane region" description="Helical" evidence="1">
    <location>
        <begin position="12"/>
        <end position="33"/>
    </location>
</feature>
<comment type="caution">
    <text evidence="2">The sequence shown here is derived from an EMBL/GenBank/DDBJ whole genome shotgun (WGS) entry which is preliminary data.</text>
</comment>
<keyword evidence="1" id="KW-0812">Transmembrane</keyword>
<sequence length="66" mass="6856">MAILIEIGNIVLFAGLLLTLILGLSCIVMGVISTKSGAEAIKERIEYGFLGVSSLAIMGLIAYAIS</sequence>
<keyword evidence="1" id="KW-1133">Transmembrane helix</keyword>
<gene>
    <name evidence="2" type="ORF">RM552_16870</name>
</gene>
<reference evidence="2 3" key="1">
    <citation type="submission" date="2023-09" db="EMBL/GenBank/DDBJ databases">
        <authorList>
            <person name="Rey-Velasco X."/>
        </authorList>
    </citation>
    <scope>NUCLEOTIDE SEQUENCE [LARGE SCALE GENOMIC DNA]</scope>
    <source>
        <strain evidence="2 3">P117</strain>
    </source>
</reference>
<evidence type="ECO:0000313" key="2">
    <source>
        <dbReference type="EMBL" id="MDT0596531.1"/>
    </source>
</evidence>